<dbReference type="GO" id="GO:0016491">
    <property type="term" value="F:oxidoreductase activity"/>
    <property type="evidence" value="ECO:0007669"/>
    <property type="project" value="UniProtKB-KW"/>
</dbReference>
<dbReference type="InterPro" id="IPR036111">
    <property type="entry name" value="Mal/L-sulfo/L-lacto_DH-like_sf"/>
</dbReference>
<evidence type="ECO:0000256" key="1">
    <source>
        <dbReference type="ARBA" id="ARBA00006056"/>
    </source>
</evidence>
<dbReference type="EMBL" id="RBDX01000048">
    <property type="protein sequence ID" value="RKN03514.1"/>
    <property type="molecule type" value="Genomic_DNA"/>
</dbReference>
<organism evidence="3 6">
    <name type="scientific">Streptomyces radicis</name>
    <dbReference type="NCBI Taxonomy" id="1750517"/>
    <lineage>
        <taxon>Bacteria</taxon>
        <taxon>Bacillati</taxon>
        <taxon>Actinomycetota</taxon>
        <taxon>Actinomycetes</taxon>
        <taxon>Kitasatosporales</taxon>
        <taxon>Streptomycetaceae</taxon>
        <taxon>Streptomyces</taxon>
    </lineage>
</organism>
<comment type="similarity">
    <text evidence="1">Belongs to the LDH2/MDH2 oxidoreductase family.</text>
</comment>
<keyword evidence="2" id="KW-0560">Oxidoreductase</keyword>
<reference evidence="5 6" key="1">
    <citation type="submission" date="2018-09" db="EMBL/GenBank/DDBJ databases">
        <title>Streptomyces sp. nov. DS1-2, an endophytic actinomycete isolated from roots of Dendrobium scabrilingue.</title>
        <authorList>
            <person name="Kuncharoen N."/>
            <person name="Kudo T."/>
            <person name="Ohkuma M."/>
            <person name="Yuki M."/>
            <person name="Tanasupawat S."/>
        </authorList>
    </citation>
    <scope>NUCLEOTIDE SEQUENCE [LARGE SCALE GENOMIC DNA]</scope>
    <source>
        <strain evidence="3 6">AZ1-7</strain>
        <strain evidence="4 5">DS1-2</strain>
    </source>
</reference>
<dbReference type="EMBL" id="RBDY01000014">
    <property type="protein sequence ID" value="RKN20322.1"/>
    <property type="molecule type" value="Genomic_DNA"/>
</dbReference>
<sequence length="203" mass="20926">MSDEQSLSERLTPPAQLNALATTLLTSAGVPPDPATTGRVRSRRGATALVDGQRAFGQLAARRAAAELAELCAEFAVGVVAIEDCDHVGRLGEYAADLAERGLVAVAFASADPTVAPYGGRERRLGTNPLAWALPRADGRAPVVMDRTTAAVAEGKLGVAGAASTDPGDFYRGGALLPFGGHKAMDLVTGESVVVDGGKRIRY</sequence>
<gene>
    <name evidence="4" type="ORF">D7318_19465</name>
    <name evidence="3" type="ORF">D7319_31345</name>
</gene>
<dbReference type="PANTHER" id="PTHR11091:SF0">
    <property type="entry name" value="MALATE DEHYDROGENASE"/>
    <property type="match status" value="1"/>
</dbReference>
<evidence type="ECO:0000313" key="4">
    <source>
        <dbReference type="EMBL" id="RKN20322.1"/>
    </source>
</evidence>
<dbReference type="PANTHER" id="PTHR11091">
    <property type="entry name" value="OXIDOREDUCTASE-RELATED"/>
    <property type="match status" value="1"/>
</dbReference>
<dbReference type="InterPro" id="IPR003767">
    <property type="entry name" value="Malate/L-lactate_DH-like"/>
</dbReference>
<evidence type="ECO:0000313" key="5">
    <source>
        <dbReference type="Proteomes" id="UP000268652"/>
    </source>
</evidence>
<dbReference type="Proteomes" id="UP000275024">
    <property type="component" value="Unassembled WGS sequence"/>
</dbReference>
<dbReference type="Pfam" id="PF02615">
    <property type="entry name" value="Ldh_2"/>
    <property type="match status" value="1"/>
</dbReference>
<dbReference type="RefSeq" id="WP_120698382.1">
    <property type="nucleotide sequence ID" value="NZ_RBDX01000048.1"/>
</dbReference>
<evidence type="ECO:0000313" key="6">
    <source>
        <dbReference type="Proteomes" id="UP000275024"/>
    </source>
</evidence>
<dbReference type="SUPFAM" id="SSF89733">
    <property type="entry name" value="L-sulfolactate dehydrogenase-like"/>
    <property type="match status" value="1"/>
</dbReference>
<dbReference type="OrthoDB" id="924592at2"/>
<evidence type="ECO:0000313" key="3">
    <source>
        <dbReference type="EMBL" id="RKN03514.1"/>
    </source>
</evidence>
<evidence type="ECO:0000256" key="2">
    <source>
        <dbReference type="ARBA" id="ARBA00023002"/>
    </source>
</evidence>
<name>A0A3A9W2S8_9ACTN</name>
<dbReference type="Gene3D" id="3.30.1370.60">
    <property type="entry name" value="Hypothetical oxidoreductase yiak, domain 2"/>
    <property type="match status" value="1"/>
</dbReference>
<proteinExistence type="inferred from homology"/>
<accession>A0A3A9W2S8</accession>
<keyword evidence="5" id="KW-1185">Reference proteome</keyword>
<comment type="caution">
    <text evidence="3">The sequence shown here is derived from an EMBL/GenBank/DDBJ whole genome shotgun (WGS) entry which is preliminary data.</text>
</comment>
<dbReference type="InterPro" id="IPR043143">
    <property type="entry name" value="Mal/L-sulf/L-lact_DH-like_NADP"/>
</dbReference>
<protein>
    <submittedName>
        <fullName evidence="3">Uncharacterized protein</fullName>
    </submittedName>
</protein>
<dbReference type="Proteomes" id="UP000268652">
    <property type="component" value="Unassembled WGS sequence"/>
</dbReference>
<dbReference type="AlphaFoldDB" id="A0A3A9W2S8"/>